<keyword evidence="1" id="KW-0479">Metal-binding</keyword>
<evidence type="ECO:0000259" key="3">
    <source>
        <dbReference type="PROSITE" id="PS50158"/>
    </source>
</evidence>
<comment type="caution">
    <text evidence="4">The sequence shown here is derived from an EMBL/GenBank/DDBJ whole genome shotgun (WGS) entry which is preliminary data.</text>
</comment>
<evidence type="ECO:0000313" key="5">
    <source>
        <dbReference type="Proteomes" id="UP000467841"/>
    </source>
</evidence>
<gene>
    <name evidence="4" type="ORF">MERR_LOCUS11906</name>
</gene>
<keyword evidence="5" id="KW-1185">Reference proteome</keyword>
<dbReference type="InterPro" id="IPR001878">
    <property type="entry name" value="Znf_CCHC"/>
</dbReference>
<dbReference type="OrthoDB" id="1736601at2759"/>
<dbReference type="GO" id="GO:0003676">
    <property type="term" value="F:nucleic acid binding"/>
    <property type="evidence" value="ECO:0007669"/>
    <property type="project" value="InterPro"/>
</dbReference>
<dbReference type="Proteomes" id="UP000467841">
    <property type="component" value="Unassembled WGS sequence"/>
</dbReference>
<dbReference type="InterPro" id="IPR036875">
    <property type="entry name" value="Znf_CCHC_sf"/>
</dbReference>
<dbReference type="SUPFAM" id="SSF57756">
    <property type="entry name" value="Retrovirus zinc finger-like domains"/>
    <property type="match status" value="1"/>
</dbReference>
<dbReference type="Gene3D" id="4.10.60.10">
    <property type="entry name" value="Zinc finger, CCHC-type"/>
    <property type="match status" value="1"/>
</dbReference>
<evidence type="ECO:0000256" key="2">
    <source>
        <dbReference type="SAM" id="MobiDB-lite"/>
    </source>
</evidence>
<keyword evidence="1" id="KW-0862">Zinc</keyword>
<feature type="compositionally biased region" description="Basic and acidic residues" evidence="2">
    <location>
        <begin position="23"/>
        <end position="37"/>
    </location>
</feature>
<dbReference type="GO" id="GO:0008270">
    <property type="term" value="F:zinc ion binding"/>
    <property type="evidence" value="ECO:0007669"/>
    <property type="project" value="UniProtKB-KW"/>
</dbReference>
<feature type="domain" description="CCHC-type" evidence="3">
    <location>
        <begin position="51"/>
        <end position="65"/>
    </location>
</feature>
<protein>
    <recommendedName>
        <fullName evidence="3">CCHC-type domain-containing protein</fullName>
    </recommendedName>
</protein>
<dbReference type="EMBL" id="CACVBM020000910">
    <property type="protein sequence ID" value="CAA7024671.1"/>
    <property type="molecule type" value="Genomic_DNA"/>
</dbReference>
<proteinExistence type="predicted"/>
<dbReference type="AlphaFoldDB" id="A0A6D2IF65"/>
<dbReference type="Pfam" id="PF00098">
    <property type="entry name" value="zf-CCHC"/>
    <property type="match status" value="1"/>
</dbReference>
<organism evidence="4 5">
    <name type="scientific">Microthlaspi erraticum</name>
    <dbReference type="NCBI Taxonomy" id="1685480"/>
    <lineage>
        <taxon>Eukaryota</taxon>
        <taxon>Viridiplantae</taxon>
        <taxon>Streptophyta</taxon>
        <taxon>Embryophyta</taxon>
        <taxon>Tracheophyta</taxon>
        <taxon>Spermatophyta</taxon>
        <taxon>Magnoliopsida</taxon>
        <taxon>eudicotyledons</taxon>
        <taxon>Gunneridae</taxon>
        <taxon>Pentapetalae</taxon>
        <taxon>rosids</taxon>
        <taxon>malvids</taxon>
        <taxon>Brassicales</taxon>
        <taxon>Brassicaceae</taxon>
        <taxon>Coluteocarpeae</taxon>
        <taxon>Microthlaspi</taxon>
    </lineage>
</organism>
<evidence type="ECO:0000256" key="1">
    <source>
        <dbReference type="PROSITE-ProRule" id="PRU00047"/>
    </source>
</evidence>
<feature type="region of interest" description="Disordered" evidence="2">
    <location>
        <begin position="1"/>
        <end position="45"/>
    </location>
</feature>
<dbReference type="PROSITE" id="PS50158">
    <property type="entry name" value="ZF_CCHC"/>
    <property type="match status" value="1"/>
</dbReference>
<sequence>MLKKGKSSAEGLYVENRGRSKKRNDGKDKGKTKDQGGRSKSRNKNGKKGTCFICGKEGHWKRECPMRGQKQNESSSVNTVAEIKQPLVLTVSSQYTKDEWVMDSGCTFHITPNKEYMPDMSRNLISYGMLEKSGCTYTGENYKVTFFKDGQKVITGKYKDGLYFLQGTVSKGDVNVIDPKNN</sequence>
<dbReference type="SMART" id="SM00343">
    <property type="entry name" value="ZnF_C2HC"/>
    <property type="match status" value="1"/>
</dbReference>
<keyword evidence="1" id="KW-0863">Zinc-finger</keyword>
<name>A0A6D2IF65_9BRAS</name>
<accession>A0A6D2IF65</accession>
<evidence type="ECO:0000313" key="4">
    <source>
        <dbReference type="EMBL" id="CAA7024671.1"/>
    </source>
</evidence>
<reference evidence="4" key="1">
    <citation type="submission" date="2020-01" db="EMBL/GenBank/DDBJ databases">
        <authorList>
            <person name="Mishra B."/>
        </authorList>
    </citation>
    <scope>NUCLEOTIDE SEQUENCE [LARGE SCALE GENOMIC DNA]</scope>
</reference>